<gene>
    <name evidence="3" type="ORF">SAMN02746065_11927</name>
</gene>
<feature type="transmembrane region" description="Helical" evidence="2">
    <location>
        <begin position="354"/>
        <end position="381"/>
    </location>
</feature>
<dbReference type="OrthoDB" id="9766798at2"/>
<evidence type="ECO:0000256" key="1">
    <source>
        <dbReference type="SAM" id="MobiDB-lite"/>
    </source>
</evidence>
<feature type="compositionally biased region" description="Low complexity" evidence="1">
    <location>
        <begin position="450"/>
        <end position="459"/>
    </location>
</feature>
<dbReference type="Proteomes" id="UP000192418">
    <property type="component" value="Unassembled WGS sequence"/>
</dbReference>
<feature type="transmembrane region" description="Helical" evidence="2">
    <location>
        <begin position="28"/>
        <end position="44"/>
    </location>
</feature>
<accession>A0A1W2DP05</accession>
<evidence type="ECO:0000256" key="2">
    <source>
        <dbReference type="SAM" id="Phobius"/>
    </source>
</evidence>
<protein>
    <recommendedName>
        <fullName evidence="5">O-Antigen ligase</fullName>
    </recommendedName>
</protein>
<dbReference type="EMBL" id="FWXY01000019">
    <property type="protein sequence ID" value="SMC99167.1"/>
    <property type="molecule type" value="Genomic_DNA"/>
</dbReference>
<proteinExistence type="predicted"/>
<keyword evidence="2" id="KW-0812">Transmembrane</keyword>
<organism evidence="3 4">
    <name type="scientific">Desulfocicer vacuolatum DSM 3385</name>
    <dbReference type="NCBI Taxonomy" id="1121400"/>
    <lineage>
        <taxon>Bacteria</taxon>
        <taxon>Pseudomonadati</taxon>
        <taxon>Thermodesulfobacteriota</taxon>
        <taxon>Desulfobacteria</taxon>
        <taxon>Desulfobacterales</taxon>
        <taxon>Desulfobacteraceae</taxon>
        <taxon>Desulfocicer</taxon>
    </lineage>
</organism>
<dbReference type="STRING" id="1121400.SAMN02746065_11927"/>
<feature type="transmembrane region" description="Helical" evidence="2">
    <location>
        <begin position="196"/>
        <end position="218"/>
    </location>
</feature>
<dbReference type="RefSeq" id="WP_084070669.1">
    <property type="nucleotide sequence ID" value="NZ_FWXY01000019.1"/>
</dbReference>
<evidence type="ECO:0000313" key="3">
    <source>
        <dbReference type="EMBL" id="SMC99167.1"/>
    </source>
</evidence>
<feature type="transmembrane region" description="Helical" evidence="2">
    <location>
        <begin position="137"/>
        <end position="157"/>
    </location>
</feature>
<feature type="transmembrane region" description="Helical" evidence="2">
    <location>
        <begin position="5"/>
        <end position="22"/>
    </location>
</feature>
<feature type="transmembrane region" description="Helical" evidence="2">
    <location>
        <begin position="393"/>
        <end position="410"/>
    </location>
</feature>
<feature type="transmembrane region" description="Helical" evidence="2">
    <location>
        <begin position="230"/>
        <end position="258"/>
    </location>
</feature>
<keyword evidence="4" id="KW-1185">Reference proteome</keyword>
<evidence type="ECO:0008006" key="5">
    <source>
        <dbReference type="Google" id="ProtNLM"/>
    </source>
</evidence>
<dbReference type="AlphaFoldDB" id="A0A1W2DP05"/>
<sequence length="522" mass="57922">MRGNFICLLSLIMIIPAIFYFFSRYGGPKAAVIAFFGAVLFLPMEELHVPLILYNKMTATGIGVMLAMKVTDGERLENFALHPVDYPMIVWLSSVIFSSILNGLGAKDGLQESFNTFTLWGVPYLAGRIYFSDPRGHLLLCQALFLCGFIYIPFVAFELVMSPQAHNIVYGYMQHSFAQVIRGGGYRPMVFMQHGIMLGTFMCMAALVGIWCTATKVFPKKIFNVPTWLLALVMLFSAIVCKSSGAIGLMFLGLMALFASSKLKTAILIWSMLLIPPAYISTRSTGYWDGQNAIDLITEKFSADRAASLAFRFDNENILVEKALERPFFGWGGWGRSRVYDPDTGEDLSTTDGFWVIILGSRGFMGLISVSLVLFLPMLLFTLRNHPKTWTQPEIAPSAAIAIIPLLFLIDCTLNAMVNQMYIIFAGGITGMITHKKIQPMSAPGEEEPTSLPSPLSTSRPMGSPILPPPGRGTTRFVLQRNYTGPRFQLEKTPANLNNQEKISHGQKGKRQALQRPVTEIK</sequence>
<keyword evidence="2" id="KW-1133">Transmembrane helix</keyword>
<evidence type="ECO:0000313" key="4">
    <source>
        <dbReference type="Proteomes" id="UP000192418"/>
    </source>
</evidence>
<reference evidence="3 4" key="1">
    <citation type="submission" date="2017-04" db="EMBL/GenBank/DDBJ databases">
        <authorList>
            <person name="Afonso C.L."/>
            <person name="Miller P.J."/>
            <person name="Scott M.A."/>
            <person name="Spackman E."/>
            <person name="Goraichik I."/>
            <person name="Dimitrov K.M."/>
            <person name="Suarez D.L."/>
            <person name="Swayne D.E."/>
        </authorList>
    </citation>
    <scope>NUCLEOTIDE SEQUENCE [LARGE SCALE GENOMIC DNA]</scope>
    <source>
        <strain evidence="3 4">DSM 3385</strain>
    </source>
</reference>
<keyword evidence="2" id="KW-0472">Membrane</keyword>
<feature type="region of interest" description="Disordered" evidence="1">
    <location>
        <begin position="440"/>
        <end position="522"/>
    </location>
</feature>
<name>A0A1W2DP05_9BACT</name>